<evidence type="ECO:0000256" key="1">
    <source>
        <dbReference type="SAM" id="MobiDB-lite"/>
    </source>
</evidence>
<dbReference type="STRING" id="3818.A0A445ERP2"/>
<accession>A0A445ERP2</accession>
<dbReference type="EMBL" id="SDMP01000001">
    <property type="protein sequence ID" value="RYR77973.1"/>
    <property type="molecule type" value="Genomic_DNA"/>
</dbReference>
<protein>
    <submittedName>
        <fullName evidence="2">Uncharacterized protein</fullName>
    </submittedName>
</protein>
<dbReference type="Proteomes" id="UP000289738">
    <property type="component" value="Chromosome A01"/>
</dbReference>
<dbReference type="PANTHER" id="PTHR46250">
    <property type="entry name" value="MYB/SANT-LIKE DNA-BINDING DOMAIN PROTEIN-RELATED"/>
    <property type="match status" value="1"/>
</dbReference>
<feature type="region of interest" description="Disordered" evidence="1">
    <location>
        <begin position="200"/>
        <end position="229"/>
    </location>
</feature>
<gene>
    <name evidence="2" type="ORF">Ahy_A01g002687</name>
</gene>
<keyword evidence="3" id="KW-1185">Reference proteome</keyword>
<comment type="caution">
    <text evidence="2">The sequence shown here is derived from an EMBL/GenBank/DDBJ whole genome shotgun (WGS) entry which is preliminary data.</text>
</comment>
<organism evidence="2 3">
    <name type="scientific">Arachis hypogaea</name>
    <name type="common">Peanut</name>
    <dbReference type="NCBI Taxonomy" id="3818"/>
    <lineage>
        <taxon>Eukaryota</taxon>
        <taxon>Viridiplantae</taxon>
        <taxon>Streptophyta</taxon>
        <taxon>Embryophyta</taxon>
        <taxon>Tracheophyta</taxon>
        <taxon>Spermatophyta</taxon>
        <taxon>Magnoliopsida</taxon>
        <taxon>eudicotyledons</taxon>
        <taxon>Gunneridae</taxon>
        <taxon>Pentapetalae</taxon>
        <taxon>rosids</taxon>
        <taxon>fabids</taxon>
        <taxon>Fabales</taxon>
        <taxon>Fabaceae</taxon>
        <taxon>Papilionoideae</taxon>
        <taxon>50 kb inversion clade</taxon>
        <taxon>dalbergioids sensu lato</taxon>
        <taxon>Dalbergieae</taxon>
        <taxon>Pterocarpus clade</taxon>
        <taxon>Arachis</taxon>
    </lineage>
</organism>
<dbReference type="AlphaFoldDB" id="A0A445ERP2"/>
<name>A0A445ERP2_ARAHY</name>
<evidence type="ECO:0000313" key="2">
    <source>
        <dbReference type="EMBL" id="RYR77973.1"/>
    </source>
</evidence>
<sequence>MDSLRFWCFGSPPLPPESLAVAPTVAPFGFWVSALPLPLEAAAWARMLWWLLMKPLWMGLPCSVNSASFDTETAVVAQKLLMELLPGRFDVAAALFQSSFLVPFVAVSALREQAEPGFWLIGDFGLSEKESVNAFGVMAHPTKFYSPGKPFPLFHRLEGIFGRDRATGAAAVSGFDAEEQVNEETEDTAVGFDESDMSPYPVNGGGPAMQGQASQSKAGASAGSTRRYGRKRKQLDVLERMANHIQQSSADQRKNAQLIADAIVGVNEKWKVGEKLTQLGFGDDEVVRAILKFAKSPNVYAHFWGLSDSQMISLVRSII</sequence>
<proteinExistence type="predicted"/>
<evidence type="ECO:0000313" key="3">
    <source>
        <dbReference type="Proteomes" id="UP000289738"/>
    </source>
</evidence>
<feature type="compositionally biased region" description="Low complexity" evidence="1">
    <location>
        <begin position="210"/>
        <end position="224"/>
    </location>
</feature>
<reference evidence="2 3" key="1">
    <citation type="submission" date="2019-01" db="EMBL/GenBank/DDBJ databases">
        <title>Sequencing of cultivated peanut Arachis hypogaea provides insights into genome evolution and oil improvement.</title>
        <authorList>
            <person name="Chen X."/>
        </authorList>
    </citation>
    <scope>NUCLEOTIDE SEQUENCE [LARGE SCALE GENOMIC DNA]</scope>
    <source>
        <strain evidence="3">cv. Fuhuasheng</strain>
        <tissue evidence="2">Leaves</tissue>
    </source>
</reference>
<dbReference type="PANTHER" id="PTHR46250:SF18">
    <property type="entry name" value="MYB_SANT-LIKE DOMAIN-CONTAINING PROTEIN"/>
    <property type="match status" value="1"/>
</dbReference>